<dbReference type="Proteomes" id="UP000050360">
    <property type="component" value="Unassembled WGS sequence"/>
</dbReference>
<keyword evidence="2 3" id="KW-0067">ATP-binding</keyword>
<proteinExistence type="predicted"/>
<protein>
    <submittedName>
        <fullName evidence="4">CODH nickel-insertion accessory protein</fullName>
    </submittedName>
</protein>
<dbReference type="AlphaFoldDB" id="A0A0P7ZZW8"/>
<dbReference type="InterPro" id="IPR033756">
    <property type="entry name" value="YlxH/NBP35"/>
</dbReference>
<comment type="caution">
    <text evidence="4">The sequence shown here is derived from an EMBL/GenBank/DDBJ whole genome shotgun (WGS) entry which is preliminary data.</text>
</comment>
<dbReference type="GO" id="GO:0051782">
    <property type="term" value="P:negative regulation of cell division"/>
    <property type="evidence" value="ECO:0007669"/>
    <property type="project" value="TreeGrafter"/>
</dbReference>
<dbReference type="NCBIfam" id="TIGR01969">
    <property type="entry name" value="minD_arch"/>
    <property type="match status" value="1"/>
</dbReference>
<dbReference type="GO" id="GO:0005524">
    <property type="term" value="F:ATP binding"/>
    <property type="evidence" value="ECO:0007669"/>
    <property type="project" value="UniProtKB-KW"/>
</dbReference>
<dbReference type="InterPro" id="IPR025501">
    <property type="entry name" value="MinD_FleN"/>
</dbReference>
<dbReference type="PANTHER" id="PTHR43384">
    <property type="entry name" value="SEPTUM SITE-DETERMINING PROTEIN MIND HOMOLOG, CHLOROPLASTIC-RELATED"/>
    <property type="match status" value="1"/>
</dbReference>
<gene>
    <name evidence="4" type="primary">cooC_1</name>
    <name evidence="4" type="ORF">MPEBLZ_04267</name>
</gene>
<name>A0A0P7ZZW8_9EURY</name>
<dbReference type="GO" id="GO:0005829">
    <property type="term" value="C:cytosol"/>
    <property type="evidence" value="ECO:0007669"/>
    <property type="project" value="TreeGrafter"/>
</dbReference>
<dbReference type="GO" id="GO:0016887">
    <property type="term" value="F:ATP hydrolysis activity"/>
    <property type="evidence" value="ECO:0007669"/>
    <property type="project" value="TreeGrafter"/>
</dbReference>
<feature type="binding site" evidence="3">
    <location>
        <begin position="12"/>
        <end position="19"/>
    </location>
    <ligand>
        <name>ATP</name>
        <dbReference type="ChEBI" id="CHEBI:30616"/>
    </ligand>
</feature>
<sequence>MVARVIAIASGKGGVGKTTIALNLGFAMASLKKNILVVDTDVSLPNLDLYTGLEKPLITLLDVLNGSANIQSAIYSIQMGLNILPCGSSIEALRGADIDKLGEIITELKNSEFDFIILDVPAGLSKFSLLPMTYSDEVILIVNPDAASISDAQKVRTISGLTDMKITGIIVNKYKKSSYEDIGIKLGLPVIGVVPVDDAVVKSRDSKKPIIMLKPKSAPAKALLQIARKVCGIPEKKSILERLLG</sequence>
<dbReference type="InterPro" id="IPR027417">
    <property type="entry name" value="P-loop_NTPase"/>
</dbReference>
<dbReference type="SUPFAM" id="SSF52540">
    <property type="entry name" value="P-loop containing nucleoside triphosphate hydrolases"/>
    <property type="match status" value="1"/>
</dbReference>
<organism evidence="4 5">
    <name type="scientific">Candidatus Methanoperedens nitratireducens</name>
    <dbReference type="NCBI Taxonomy" id="1392998"/>
    <lineage>
        <taxon>Archaea</taxon>
        <taxon>Methanobacteriati</taxon>
        <taxon>Methanobacteriota</taxon>
        <taxon>Stenosarchaea group</taxon>
        <taxon>Methanomicrobia</taxon>
        <taxon>Methanosarcinales</taxon>
        <taxon>ANME-2 cluster</taxon>
        <taxon>Candidatus Methanoperedentaceae</taxon>
        <taxon>Candidatus Methanoperedens</taxon>
    </lineage>
</organism>
<evidence type="ECO:0000313" key="4">
    <source>
        <dbReference type="EMBL" id="KPQ41175.1"/>
    </source>
</evidence>
<evidence type="ECO:0000256" key="1">
    <source>
        <dbReference type="ARBA" id="ARBA00022741"/>
    </source>
</evidence>
<accession>A0A0P7ZZW8</accession>
<dbReference type="EMBL" id="LKCM01000416">
    <property type="protein sequence ID" value="KPQ41175.1"/>
    <property type="molecule type" value="Genomic_DNA"/>
</dbReference>
<dbReference type="PIRSF" id="PIRSF003092">
    <property type="entry name" value="MinD"/>
    <property type="match status" value="1"/>
</dbReference>
<dbReference type="Gene3D" id="3.40.50.300">
    <property type="entry name" value="P-loop containing nucleotide triphosphate hydrolases"/>
    <property type="match status" value="1"/>
</dbReference>
<evidence type="ECO:0000256" key="2">
    <source>
        <dbReference type="ARBA" id="ARBA00022840"/>
    </source>
</evidence>
<dbReference type="InterPro" id="IPR010224">
    <property type="entry name" value="MinD_archaea"/>
</dbReference>
<keyword evidence="1 3" id="KW-0547">Nucleotide-binding</keyword>
<reference evidence="4 5" key="1">
    <citation type="submission" date="2015-09" db="EMBL/GenBank/DDBJ databases">
        <title>A metagenomics-based metabolic model of nitrate-dependent anaerobic oxidation of methane by Methanoperedens-like archaea.</title>
        <authorList>
            <person name="Arshad A."/>
            <person name="Speth D.R."/>
            <person name="De Graaf R.M."/>
            <person name="Op Den Camp H.J."/>
            <person name="Jetten M.S."/>
            <person name="Welte C.U."/>
        </authorList>
    </citation>
    <scope>NUCLEOTIDE SEQUENCE [LARGE SCALE GENOMIC DNA]</scope>
</reference>
<dbReference type="Pfam" id="PF10609">
    <property type="entry name" value="ParA"/>
    <property type="match status" value="1"/>
</dbReference>
<evidence type="ECO:0000256" key="3">
    <source>
        <dbReference type="PIRSR" id="PIRSR003092-1"/>
    </source>
</evidence>
<dbReference type="PANTHER" id="PTHR43384:SF10">
    <property type="entry name" value="ATPASE INVOLVED IN CHROMOSOME PARTITIONING, PARA_MIND FAMILY"/>
    <property type="match status" value="1"/>
</dbReference>
<evidence type="ECO:0000313" key="5">
    <source>
        <dbReference type="Proteomes" id="UP000050360"/>
    </source>
</evidence>
<dbReference type="GO" id="GO:0009898">
    <property type="term" value="C:cytoplasmic side of plasma membrane"/>
    <property type="evidence" value="ECO:0007669"/>
    <property type="project" value="TreeGrafter"/>
</dbReference>
<dbReference type="InterPro" id="IPR050625">
    <property type="entry name" value="ParA/MinD_ATPase"/>
</dbReference>